<reference evidence="2" key="1">
    <citation type="journal article" date="2021" name="Proc. Natl. Acad. Sci. U.S.A.">
        <title>A Catalog of Tens of Thousands of Viruses from Human Metagenomes Reveals Hidden Associations with Chronic Diseases.</title>
        <authorList>
            <person name="Tisza M.J."/>
            <person name="Buck C.B."/>
        </authorList>
    </citation>
    <scope>NUCLEOTIDE SEQUENCE</scope>
    <source>
        <strain evidence="2">Ctq8D8</strain>
    </source>
</reference>
<organism evidence="2">
    <name type="scientific">Siphoviridae sp. ctq8D8</name>
    <dbReference type="NCBI Taxonomy" id="2827944"/>
    <lineage>
        <taxon>Viruses</taxon>
        <taxon>Duplodnaviria</taxon>
        <taxon>Heunggongvirae</taxon>
        <taxon>Uroviricota</taxon>
        <taxon>Caudoviricetes</taxon>
    </lineage>
</organism>
<proteinExistence type="predicted"/>
<protein>
    <submittedName>
        <fullName evidence="2">Uncharacterized protein</fullName>
    </submittedName>
</protein>
<accession>A0A8S5SMI4</accession>
<name>A0A8S5SMI4_9CAUD</name>
<dbReference type="EMBL" id="BK032630">
    <property type="protein sequence ID" value="DAF52217.1"/>
    <property type="molecule type" value="Genomic_DNA"/>
</dbReference>
<feature type="compositionally biased region" description="Basic and acidic residues" evidence="1">
    <location>
        <begin position="1"/>
        <end position="11"/>
    </location>
</feature>
<evidence type="ECO:0000256" key="1">
    <source>
        <dbReference type="SAM" id="MobiDB-lite"/>
    </source>
</evidence>
<sequence>MYICDRGHSDADPVSAPVAGSDPSPRSASLPFGLGSLNPGSNRARRKRRGAFAPAVSA</sequence>
<evidence type="ECO:0000313" key="2">
    <source>
        <dbReference type="EMBL" id="DAF52217.1"/>
    </source>
</evidence>
<feature type="region of interest" description="Disordered" evidence="1">
    <location>
        <begin position="1"/>
        <end position="58"/>
    </location>
</feature>